<protein>
    <submittedName>
        <fullName evidence="3">Uncharacterized protein</fullName>
    </submittedName>
</protein>
<gene>
    <name evidence="3" type="ORF">PXEA_LOCUS28737</name>
</gene>
<dbReference type="Proteomes" id="UP000784294">
    <property type="component" value="Unassembled WGS sequence"/>
</dbReference>
<proteinExistence type="predicted"/>
<dbReference type="EMBL" id="CAAALY010249506">
    <property type="protein sequence ID" value="VEL35297.1"/>
    <property type="molecule type" value="Genomic_DNA"/>
</dbReference>
<accession>A0A3S5C4Q3</accession>
<keyword evidence="2" id="KW-0472">Membrane</keyword>
<comment type="caution">
    <text evidence="3">The sequence shown here is derived from an EMBL/GenBank/DDBJ whole genome shotgun (WGS) entry which is preliminary data.</text>
</comment>
<feature type="region of interest" description="Disordered" evidence="1">
    <location>
        <begin position="56"/>
        <end position="75"/>
    </location>
</feature>
<feature type="transmembrane region" description="Helical" evidence="2">
    <location>
        <begin position="27"/>
        <end position="48"/>
    </location>
</feature>
<keyword evidence="2" id="KW-1133">Transmembrane helix</keyword>
<organism evidence="3 4">
    <name type="scientific">Protopolystoma xenopodis</name>
    <dbReference type="NCBI Taxonomy" id="117903"/>
    <lineage>
        <taxon>Eukaryota</taxon>
        <taxon>Metazoa</taxon>
        <taxon>Spiralia</taxon>
        <taxon>Lophotrochozoa</taxon>
        <taxon>Platyhelminthes</taxon>
        <taxon>Monogenea</taxon>
        <taxon>Polyopisthocotylea</taxon>
        <taxon>Polystomatidea</taxon>
        <taxon>Polystomatidae</taxon>
        <taxon>Protopolystoma</taxon>
    </lineage>
</organism>
<sequence length="269" mass="29128">MSTVLVTGNLVAQAAQASFRPPRLSHIYIMASSHIVFVCVCVCAFRGVKTITNAVSRNGGEEPDSGPSEYTGKRDLADRKMGFTPTEEVTHAQDLQTYLVELTMSTHLSRLCSFLIFVSLDCRNIFVCMPSLSICLGQKTTKPLQPTVNERLFVTSQKVHDKGGGKSAPVCMPVRAISFSNCLMQDKSNDTTAAVAAFVAVADAVAVAVAGSLNIAEGQWDINGRRLRFRPEGCQLQDRCRSGCPGDFTEESSPDRYGTCSGGRFEHSC</sequence>
<evidence type="ECO:0000313" key="3">
    <source>
        <dbReference type="EMBL" id="VEL35297.1"/>
    </source>
</evidence>
<evidence type="ECO:0000256" key="2">
    <source>
        <dbReference type="SAM" id="Phobius"/>
    </source>
</evidence>
<keyword evidence="2" id="KW-0812">Transmembrane</keyword>
<name>A0A3S5C4Q3_9PLAT</name>
<evidence type="ECO:0000313" key="4">
    <source>
        <dbReference type="Proteomes" id="UP000784294"/>
    </source>
</evidence>
<dbReference type="AlphaFoldDB" id="A0A3S5C4Q3"/>
<evidence type="ECO:0000256" key="1">
    <source>
        <dbReference type="SAM" id="MobiDB-lite"/>
    </source>
</evidence>
<keyword evidence="4" id="KW-1185">Reference proteome</keyword>
<reference evidence="3" key="1">
    <citation type="submission" date="2018-11" db="EMBL/GenBank/DDBJ databases">
        <authorList>
            <consortium name="Pathogen Informatics"/>
        </authorList>
    </citation>
    <scope>NUCLEOTIDE SEQUENCE</scope>
</reference>